<keyword evidence="4" id="KW-1185">Reference proteome</keyword>
<dbReference type="InterPro" id="IPR007138">
    <property type="entry name" value="ABM_dom"/>
</dbReference>
<dbReference type="GO" id="GO:0004497">
    <property type="term" value="F:monooxygenase activity"/>
    <property type="evidence" value="ECO:0007669"/>
    <property type="project" value="UniProtKB-KW"/>
</dbReference>
<name>A0ABV3N0S4_9GAMM</name>
<evidence type="ECO:0000256" key="1">
    <source>
        <dbReference type="SAM" id="SignalP"/>
    </source>
</evidence>
<dbReference type="InterPro" id="IPR011008">
    <property type="entry name" value="Dimeric_a/b-barrel"/>
</dbReference>
<feature type="signal peptide" evidence="1">
    <location>
        <begin position="1"/>
        <end position="19"/>
    </location>
</feature>
<dbReference type="Proteomes" id="UP001554567">
    <property type="component" value="Unassembled WGS sequence"/>
</dbReference>
<dbReference type="EMBL" id="JBFKZN010000004">
    <property type="protein sequence ID" value="MEW5289424.1"/>
    <property type="molecule type" value="Genomic_DNA"/>
</dbReference>
<comment type="caution">
    <text evidence="3">The sequence shown here is derived from an EMBL/GenBank/DDBJ whole genome shotgun (WGS) entry which is preliminary data.</text>
</comment>
<dbReference type="RefSeq" id="WP_367167330.1">
    <property type="nucleotide sequence ID" value="NZ_JBFKZN010000004.1"/>
</dbReference>
<reference evidence="3 4" key="1">
    <citation type="submission" date="2024-07" db="EMBL/GenBank/DDBJ databases">
        <authorList>
            <person name="Dulla G.F.J."/>
            <person name="Delorm J.G."/>
        </authorList>
    </citation>
    <scope>NUCLEOTIDE SEQUENCE [LARGE SCALE GENOMIC DNA]</scope>
    <source>
        <strain evidence="3 4">JGD 233</strain>
    </source>
</reference>
<organism evidence="3 4">
    <name type="scientific">Erwinia papayae</name>
    <dbReference type="NCBI Taxonomy" id="206499"/>
    <lineage>
        <taxon>Bacteria</taxon>
        <taxon>Pseudomonadati</taxon>
        <taxon>Pseudomonadota</taxon>
        <taxon>Gammaproteobacteria</taxon>
        <taxon>Enterobacterales</taxon>
        <taxon>Erwiniaceae</taxon>
        <taxon>Erwinia</taxon>
    </lineage>
</organism>
<sequence>MKNMLVILFSLIVSRTALAHGPNPPDAMVINIFELSVKAGKREDYDRVARQTISDSVARETGTLAMYSLSRKDNAHQTYMIEIYQNNQAYLYHLNAAPYRAFIAGASEIIDQKQQIKLIPQFVGDKRVIQRAATINNLVIVDVKPEFQQAFKNVVLPEMAASLKNEEGVLAMYAAIDLNRTNRWYFYEIYASDADYQQHRQQAYFRDYLARTSRMTIGKESVPVKPLLLRNKGGIRFIQ</sequence>
<gene>
    <name evidence="3" type="ORF">ABW286_09555</name>
</gene>
<dbReference type="PROSITE" id="PS51725">
    <property type="entry name" value="ABM"/>
    <property type="match status" value="2"/>
</dbReference>
<evidence type="ECO:0000313" key="4">
    <source>
        <dbReference type="Proteomes" id="UP001554567"/>
    </source>
</evidence>
<dbReference type="PANTHER" id="PTHR33336">
    <property type="entry name" value="QUINOL MONOOXYGENASE YGIN-RELATED"/>
    <property type="match status" value="1"/>
</dbReference>
<keyword evidence="3" id="KW-0560">Oxidoreductase</keyword>
<accession>A0ABV3N0S4</accession>
<protein>
    <submittedName>
        <fullName evidence="3">Antibiotic biosynthesis monooxygenase</fullName>
    </submittedName>
</protein>
<feature type="domain" description="ABM" evidence="2">
    <location>
        <begin position="29"/>
        <end position="122"/>
    </location>
</feature>
<keyword evidence="3" id="KW-0503">Monooxygenase</keyword>
<dbReference type="PANTHER" id="PTHR33336:SF3">
    <property type="entry name" value="ABM DOMAIN-CONTAINING PROTEIN"/>
    <property type="match status" value="1"/>
</dbReference>
<dbReference type="InterPro" id="IPR050744">
    <property type="entry name" value="AI-2_Isomerase_LsrG"/>
</dbReference>
<dbReference type="Pfam" id="PF03992">
    <property type="entry name" value="ABM"/>
    <property type="match status" value="2"/>
</dbReference>
<feature type="chain" id="PRO_5047144083" evidence="1">
    <location>
        <begin position="20"/>
        <end position="239"/>
    </location>
</feature>
<feature type="domain" description="ABM" evidence="2">
    <location>
        <begin position="135"/>
        <end position="225"/>
    </location>
</feature>
<dbReference type="SUPFAM" id="SSF54909">
    <property type="entry name" value="Dimeric alpha+beta barrel"/>
    <property type="match status" value="2"/>
</dbReference>
<proteinExistence type="predicted"/>
<dbReference type="Gene3D" id="3.30.70.100">
    <property type="match status" value="1"/>
</dbReference>
<evidence type="ECO:0000259" key="2">
    <source>
        <dbReference type="PROSITE" id="PS51725"/>
    </source>
</evidence>
<keyword evidence="1" id="KW-0732">Signal</keyword>
<evidence type="ECO:0000313" key="3">
    <source>
        <dbReference type="EMBL" id="MEW5289424.1"/>
    </source>
</evidence>